<feature type="compositionally biased region" description="Gly residues" evidence="10">
    <location>
        <begin position="722"/>
        <end position="741"/>
    </location>
</feature>
<dbReference type="Gene3D" id="3.30.1370.10">
    <property type="entry name" value="K Homology domain, type 1"/>
    <property type="match status" value="1"/>
</dbReference>
<dbReference type="PROSITE" id="PS51195">
    <property type="entry name" value="Q_MOTIF"/>
    <property type="match status" value="1"/>
</dbReference>
<evidence type="ECO:0000256" key="7">
    <source>
        <dbReference type="PROSITE-ProRule" id="PRU00117"/>
    </source>
</evidence>
<dbReference type="FunFam" id="3.40.50.300:FF:000079">
    <property type="entry name" value="probable ATP-dependent RNA helicase DDX17"/>
    <property type="match status" value="1"/>
</dbReference>
<accession>A0AAV7J4Q8</accession>
<dbReference type="GO" id="GO:0005524">
    <property type="term" value="F:ATP binding"/>
    <property type="evidence" value="ECO:0007669"/>
    <property type="project" value="UniProtKB-KW"/>
</dbReference>
<evidence type="ECO:0000313" key="15">
    <source>
        <dbReference type="Proteomes" id="UP000826195"/>
    </source>
</evidence>
<dbReference type="EMBL" id="JAHXZJ010000001">
    <property type="protein sequence ID" value="KAH0567041.1"/>
    <property type="molecule type" value="Genomic_DNA"/>
</dbReference>
<comment type="caution">
    <text evidence="14">The sequence shown here is derived from an EMBL/GenBank/DDBJ whole genome shotgun (WGS) entry which is preliminary data.</text>
</comment>
<gene>
    <name evidence="14" type="ORF">KQX54_006276</name>
</gene>
<evidence type="ECO:0000256" key="8">
    <source>
        <dbReference type="PROSITE-ProRule" id="PRU00552"/>
    </source>
</evidence>
<evidence type="ECO:0000259" key="11">
    <source>
        <dbReference type="PROSITE" id="PS51192"/>
    </source>
</evidence>
<keyword evidence="3 9" id="KW-0378">Hydrolase</keyword>
<dbReference type="InterPro" id="IPR014014">
    <property type="entry name" value="RNA_helicase_DEAD_Q_motif"/>
</dbReference>
<feature type="region of interest" description="Disordered" evidence="10">
    <location>
        <begin position="106"/>
        <end position="224"/>
    </location>
</feature>
<feature type="domain" description="Helicase ATP-binding" evidence="11">
    <location>
        <begin position="335"/>
        <end position="510"/>
    </location>
</feature>
<dbReference type="SUPFAM" id="SSF52540">
    <property type="entry name" value="P-loop containing nucleoside triphosphate hydrolases"/>
    <property type="match status" value="1"/>
</dbReference>
<dbReference type="AlphaFoldDB" id="A0AAV7J4Q8"/>
<evidence type="ECO:0000256" key="2">
    <source>
        <dbReference type="ARBA" id="ARBA00022741"/>
    </source>
</evidence>
<dbReference type="EC" id="3.6.4.13" evidence="1"/>
<keyword evidence="7" id="KW-0694">RNA-binding</keyword>
<dbReference type="Pfam" id="PF00013">
    <property type="entry name" value="KH_1"/>
    <property type="match status" value="1"/>
</dbReference>
<dbReference type="CDD" id="cd17958">
    <property type="entry name" value="DEADc_DDX43_DDX53"/>
    <property type="match status" value="1"/>
</dbReference>
<feature type="compositionally biased region" description="Basic and acidic residues" evidence="10">
    <location>
        <begin position="158"/>
        <end position="167"/>
    </location>
</feature>
<dbReference type="InterPro" id="IPR004087">
    <property type="entry name" value="KH_dom"/>
</dbReference>
<dbReference type="Pfam" id="PF00270">
    <property type="entry name" value="DEAD"/>
    <property type="match status" value="1"/>
</dbReference>
<reference evidence="14 15" key="1">
    <citation type="journal article" date="2021" name="J. Hered.">
        <title>A chromosome-level genome assembly of the parasitoid wasp, Cotesia glomerata (Hymenoptera: Braconidae).</title>
        <authorList>
            <person name="Pinto B.J."/>
            <person name="Weis J.J."/>
            <person name="Gamble T."/>
            <person name="Ode P.J."/>
            <person name="Paul R."/>
            <person name="Zaspel J.M."/>
        </authorList>
    </citation>
    <scope>NUCLEOTIDE SEQUENCE [LARGE SCALE GENOMIC DNA]</scope>
    <source>
        <strain evidence="14">CgM1</strain>
    </source>
</reference>
<dbReference type="InterPro" id="IPR001650">
    <property type="entry name" value="Helicase_C-like"/>
</dbReference>
<dbReference type="SMART" id="SM00322">
    <property type="entry name" value="KH"/>
    <property type="match status" value="1"/>
</dbReference>
<dbReference type="PROSITE" id="PS00039">
    <property type="entry name" value="DEAD_ATP_HELICASE"/>
    <property type="match status" value="1"/>
</dbReference>
<proteinExistence type="inferred from homology"/>
<evidence type="ECO:0000313" key="14">
    <source>
        <dbReference type="EMBL" id="KAH0567041.1"/>
    </source>
</evidence>
<comment type="similarity">
    <text evidence="9">Belongs to the DEAD box helicase family.</text>
</comment>
<feature type="region of interest" description="Disordered" evidence="10">
    <location>
        <begin position="1"/>
        <end position="56"/>
    </location>
</feature>
<dbReference type="InterPro" id="IPR000629">
    <property type="entry name" value="RNA-helicase_DEAD-box_CS"/>
</dbReference>
<dbReference type="Proteomes" id="UP000826195">
    <property type="component" value="Unassembled WGS sequence"/>
</dbReference>
<protein>
    <recommendedName>
        <fullName evidence="1">RNA helicase</fullName>
        <ecNumber evidence="1">3.6.4.13</ecNumber>
    </recommendedName>
</protein>
<feature type="compositionally biased region" description="Polar residues" evidence="10">
    <location>
        <begin position="148"/>
        <end position="157"/>
    </location>
</feature>
<dbReference type="Gene3D" id="3.40.50.300">
    <property type="entry name" value="P-loop containing nucleotide triphosphate hydrolases"/>
    <property type="match status" value="2"/>
</dbReference>
<dbReference type="InterPro" id="IPR014001">
    <property type="entry name" value="Helicase_ATP-bd"/>
</dbReference>
<keyword evidence="5 9" id="KW-0067">ATP-binding</keyword>
<dbReference type="FunFam" id="3.40.50.300:FF:000008">
    <property type="entry name" value="ATP-dependent RNA helicase RhlB"/>
    <property type="match status" value="1"/>
</dbReference>
<dbReference type="GO" id="GO:0003724">
    <property type="term" value="F:RNA helicase activity"/>
    <property type="evidence" value="ECO:0007669"/>
    <property type="project" value="UniProtKB-EC"/>
</dbReference>
<dbReference type="CDD" id="cd18787">
    <property type="entry name" value="SF2_C_DEAD"/>
    <property type="match status" value="1"/>
</dbReference>
<dbReference type="PROSITE" id="PS51194">
    <property type="entry name" value="HELICASE_CTER"/>
    <property type="match status" value="1"/>
</dbReference>
<keyword evidence="4 9" id="KW-0347">Helicase</keyword>
<dbReference type="InterPro" id="IPR011545">
    <property type="entry name" value="DEAD/DEAH_box_helicase_dom"/>
</dbReference>
<evidence type="ECO:0000256" key="6">
    <source>
        <dbReference type="ARBA" id="ARBA00047984"/>
    </source>
</evidence>
<evidence type="ECO:0000256" key="3">
    <source>
        <dbReference type="ARBA" id="ARBA00022801"/>
    </source>
</evidence>
<feature type="domain" description="DEAD-box RNA helicase Q" evidence="13">
    <location>
        <begin position="304"/>
        <end position="332"/>
    </location>
</feature>
<dbReference type="InterPro" id="IPR004088">
    <property type="entry name" value="KH_dom_type_1"/>
</dbReference>
<feature type="region of interest" description="Disordered" evidence="10">
    <location>
        <begin position="700"/>
        <end position="752"/>
    </location>
</feature>
<dbReference type="SMART" id="SM00490">
    <property type="entry name" value="HELICc"/>
    <property type="match status" value="1"/>
</dbReference>
<dbReference type="InterPro" id="IPR027417">
    <property type="entry name" value="P-loop_NTPase"/>
</dbReference>
<feature type="short sequence motif" description="Q motif" evidence="8">
    <location>
        <begin position="304"/>
        <end position="332"/>
    </location>
</feature>
<dbReference type="InterPro" id="IPR036612">
    <property type="entry name" value="KH_dom_type_1_sf"/>
</dbReference>
<organism evidence="14 15">
    <name type="scientific">Cotesia glomerata</name>
    <name type="common">Lepidopteran parasitic wasp</name>
    <name type="synonym">Apanteles glomeratus</name>
    <dbReference type="NCBI Taxonomy" id="32391"/>
    <lineage>
        <taxon>Eukaryota</taxon>
        <taxon>Metazoa</taxon>
        <taxon>Ecdysozoa</taxon>
        <taxon>Arthropoda</taxon>
        <taxon>Hexapoda</taxon>
        <taxon>Insecta</taxon>
        <taxon>Pterygota</taxon>
        <taxon>Neoptera</taxon>
        <taxon>Endopterygota</taxon>
        <taxon>Hymenoptera</taxon>
        <taxon>Apocrita</taxon>
        <taxon>Ichneumonoidea</taxon>
        <taxon>Braconidae</taxon>
        <taxon>Microgastrinae</taxon>
        <taxon>Cotesia</taxon>
    </lineage>
</organism>
<feature type="compositionally biased region" description="Low complexity" evidence="10">
    <location>
        <begin position="177"/>
        <end position="216"/>
    </location>
</feature>
<feature type="compositionally biased region" description="Polar residues" evidence="10">
    <location>
        <begin position="43"/>
        <end position="56"/>
    </location>
</feature>
<name>A0AAV7J4Q8_COTGL</name>
<evidence type="ECO:0000256" key="1">
    <source>
        <dbReference type="ARBA" id="ARBA00012552"/>
    </source>
</evidence>
<dbReference type="SUPFAM" id="SSF54791">
    <property type="entry name" value="Eukaryotic type KH-domain (KH-domain type I)"/>
    <property type="match status" value="1"/>
</dbReference>
<comment type="catalytic activity">
    <reaction evidence="6">
        <text>ATP + H2O = ADP + phosphate + H(+)</text>
        <dbReference type="Rhea" id="RHEA:13065"/>
        <dbReference type="ChEBI" id="CHEBI:15377"/>
        <dbReference type="ChEBI" id="CHEBI:15378"/>
        <dbReference type="ChEBI" id="CHEBI:30616"/>
        <dbReference type="ChEBI" id="CHEBI:43474"/>
        <dbReference type="ChEBI" id="CHEBI:456216"/>
        <dbReference type="EC" id="3.6.4.13"/>
    </reaction>
</comment>
<dbReference type="PROSITE" id="PS51192">
    <property type="entry name" value="HELICASE_ATP_BIND_1"/>
    <property type="match status" value="1"/>
</dbReference>
<evidence type="ECO:0000259" key="12">
    <source>
        <dbReference type="PROSITE" id="PS51194"/>
    </source>
</evidence>
<dbReference type="SMART" id="SM00487">
    <property type="entry name" value="DEXDc"/>
    <property type="match status" value="1"/>
</dbReference>
<evidence type="ECO:0000256" key="4">
    <source>
        <dbReference type="ARBA" id="ARBA00022806"/>
    </source>
</evidence>
<sequence>MSNWGDNRSRGGRGGRGGNQDGYQRREWTNSNRDNNQGRESRGSNASYGSQGQDSNSVTIQIQQKFVGKIIGRQGATIKDLQAQSGANISIDKSTDGIGTSVRITGSEEAREKAQELINNITSDDSSYGSRQGDRQQTYDSRQDDRQSYGSRSNNRQSYEHQDDREPYGSARWDSDQQNQSQNYQQSQSQNYQQPSNTQRSWHQPQSDPQQQSSQPQEEERDPLDFGDFDWAAVNEEQKNFEQERWKHLKPLKKNFYIEDPQVANMSPEEAARIRQSKNNIDCRVMIEDVENPENNKVPNPVTTFEQAFRNYPEILDEIRKQGFQEPSPIQCQAWPVLLSGKDMIGIAQTGTGKTLAFLLPALIHIDGQETPRDKRVGPNVMIMAPTRELALQIYSEVQKYSYRGIKATCLYGGGSRKEQVLSVEKGVNIVIATPGRLNDLVMAGTLNVSEISYLVLDEADRMLDMGFEPQIRKALIDVRPDRQTVMTSATWPDGVRRLVKSYMNDPIQVYVGSLDLAATHSVRQIIKIIDESEKTQELHNFFQSMGDKDKAMVFFGKKARVDDLASELALSGVNAQSIHGGREQADREQALADLKSGEVKILLATDVASRGIDIEDITLVFNYDFPRDIEEYVHRVGRTGRAGRSGESISLVTRGDWAIAKQLIAILEEASQEVPEELFQMCERYDAWKERKAQDKDLARMDARGGGGRYGGERGGDNNSFGGGGGRGRGGRGGRGGGRGGRGRNNYDSFY</sequence>
<dbReference type="PANTHER" id="PTHR47958">
    <property type="entry name" value="ATP-DEPENDENT RNA HELICASE DBP3"/>
    <property type="match status" value="1"/>
</dbReference>
<evidence type="ECO:0000259" key="13">
    <source>
        <dbReference type="PROSITE" id="PS51195"/>
    </source>
</evidence>
<dbReference type="GO" id="GO:0016787">
    <property type="term" value="F:hydrolase activity"/>
    <property type="evidence" value="ECO:0007669"/>
    <property type="project" value="UniProtKB-KW"/>
</dbReference>
<dbReference type="GO" id="GO:0003723">
    <property type="term" value="F:RNA binding"/>
    <property type="evidence" value="ECO:0007669"/>
    <property type="project" value="UniProtKB-UniRule"/>
</dbReference>
<dbReference type="GO" id="GO:0031047">
    <property type="term" value="P:regulatory ncRNA-mediated gene silencing"/>
    <property type="evidence" value="ECO:0007669"/>
    <property type="project" value="UniProtKB-ARBA"/>
</dbReference>
<dbReference type="PROSITE" id="PS50084">
    <property type="entry name" value="KH_TYPE_1"/>
    <property type="match status" value="1"/>
</dbReference>
<evidence type="ECO:0000256" key="5">
    <source>
        <dbReference type="ARBA" id="ARBA00022840"/>
    </source>
</evidence>
<dbReference type="CDD" id="cd00105">
    <property type="entry name" value="KH-I"/>
    <property type="match status" value="1"/>
</dbReference>
<keyword evidence="2 9" id="KW-0547">Nucleotide-binding</keyword>
<keyword evidence="15" id="KW-1185">Reference proteome</keyword>
<evidence type="ECO:0000256" key="9">
    <source>
        <dbReference type="RuleBase" id="RU000492"/>
    </source>
</evidence>
<feature type="compositionally biased region" description="Basic and acidic residues" evidence="10">
    <location>
        <begin position="106"/>
        <end position="115"/>
    </location>
</feature>
<evidence type="ECO:0000256" key="10">
    <source>
        <dbReference type="SAM" id="MobiDB-lite"/>
    </source>
</evidence>
<feature type="domain" description="Helicase C-terminal" evidence="12">
    <location>
        <begin position="522"/>
        <end position="683"/>
    </location>
</feature>
<dbReference type="Pfam" id="PF00271">
    <property type="entry name" value="Helicase_C"/>
    <property type="match status" value="1"/>
</dbReference>
<feature type="compositionally biased region" description="Polar residues" evidence="10">
    <location>
        <begin position="117"/>
        <end position="140"/>
    </location>
</feature>